<evidence type="ECO:0000256" key="1">
    <source>
        <dbReference type="SAM" id="MobiDB-lite"/>
    </source>
</evidence>
<organism evidence="3 4">
    <name type="scientific">Streptomyces aurantiogriseus</name>
    <dbReference type="NCBI Taxonomy" id="66870"/>
    <lineage>
        <taxon>Bacteria</taxon>
        <taxon>Bacillati</taxon>
        <taxon>Actinomycetota</taxon>
        <taxon>Actinomycetes</taxon>
        <taxon>Kitasatosporales</taxon>
        <taxon>Streptomycetaceae</taxon>
        <taxon>Streptomyces</taxon>
    </lineage>
</organism>
<evidence type="ECO:0000313" key="4">
    <source>
        <dbReference type="Proteomes" id="UP000658320"/>
    </source>
</evidence>
<dbReference type="EMBL" id="BMSX01000053">
    <property type="protein sequence ID" value="GGR64873.1"/>
    <property type="molecule type" value="Genomic_DNA"/>
</dbReference>
<reference evidence="3" key="1">
    <citation type="journal article" date="2014" name="Int. J. Syst. Evol. Microbiol.">
        <title>Complete genome sequence of Corynebacterium casei LMG S-19264T (=DSM 44701T), isolated from a smear-ripened cheese.</title>
        <authorList>
            <consortium name="US DOE Joint Genome Institute (JGI-PGF)"/>
            <person name="Walter F."/>
            <person name="Albersmeier A."/>
            <person name="Kalinowski J."/>
            <person name="Ruckert C."/>
        </authorList>
    </citation>
    <scope>NUCLEOTIDE SEQUENCE</scope>
    <source>
        <strain evidence="3">JCM 4346</strain>
    </source>
</reference>
<dbReference type="AlphaFoldDB" id="A0A918FPN2"/>
<proteinExistence type="predicted"/>
<accession>A0A918FPN2</accession>
<keyword evidence="4" id="KW-1185">Reference proteome</keyword>
<keyword evidence="2" id="KW-0472">Membrane</keyword>
<name>A0A918FPN2_9ACTN</name>
<feature type="compositionally biased region" description="Pro residues" evidence="1">
    <location>
        <begin position="111"/>
        <end position="121"/>
    </location>
</feature>
<evidence type="ECO:0000256" key="2">
    <source>
        <dbReference type="SAM" id="Phobius"/>
    </source>
</evidence>
<gene>
    <name evidence="3" type="ORF">GCM10010251_96740</name>
</gene>
<sequence length="128" mass="13335">MIAGLSPVDAPDAPPSPTRRRLLVAGAALGVTAAAGTGAWWKWGRGRTGASASTGSARRSRHVVALLGSPDGPFFTAQELGARLAVEQHNQDARRTVDLVLRTATTAAPQGAPPRQPPGWPPTRTCPW</sequence>
<dbReference type="PROSITE" id="PS51318">
    <property type="entry name" value="TAT"/>
    <property type="match status" value="1"/>
</dbReference>
<comment type="caution">
    <text evidence="3">The sequence shown here is derived from an EMBL/GenBank/DDBJ whole genome shotgun (WGS) entry which is preliminary data.</text>
</comment>
<dbReference type="Proteomes" id="UP000658320">
    <property type="component" value="Unassembled WGS sequence"/>
</dbReference>
<dbReference type="InterPro" id="IPR006311">
    <property type="entry name" value="TAT_signal"/>
</dbReference>
<keyword evidence="2" id="KW-1133">Transmembrane helix</keyword>
<reference evidence="3" key="2">
    <citation type="submission" date="2020-09" db="EMBL/GenBank/DDBJ databases">
        <authorList>
            <person name="Sun Q."/>
            <person name="Ohkuma M."/>
        </authorList>
    </citation>
    <scope>NUCLEOTIDE SEQUENCE</scope>
    <source>
        <strain evidence="3">JCM 4346</strain>
    </source>
</reference>
<evidence type="ECO:0000313" key="3">
    <source>
        <dbReference type="EMBL" id="GGR64873.1"/>
    </source>
</evidence>
<feature type="region of interest" description="Disordered" evidence="1">
    <location>
        <begin position="106"/>
        <end position="128"/>
    </location>
</feature>
<feature type="transmembrane region" description="Helical" evidence="2">
    <location>
        <begin position="22"/>
        <end position="41"/>
    </location>
</feature>
<protein>
    <submittedName>
        <fullName evidence="3">Uncharacterized protein</fullName>
    </submittedName>
</protein>
<keyword evidence="2" id="KW-0812">Transmembrane</keyword>